<sequence>MSKKRPSSFPLVRALVLGAAGLALVAGASFRASAADDVLRVLTWEGLANDQWVKPFEEAHDVEVKRTYVGSNDEYMAKLAAGDTQYDVVVIVSSLAQPAIDAGFVEPVDLDRIPNFGQLYPRFQKLGFLRQDGRQYGVPNDWDVLPVTVNADEVDGCSFDVLFDDSYSGRISMWDDVATLGTVAAYMGYDNIWTLSDEQLEKVKQKMIEQKPLVRTYWSTGGQITQLFASGEVVATLSWSYVTEQLKDQGVNVVQCTPERTTAFLDSNFVVSGTEHRDLAHAFINYLISPKVMAQVYESSGFGVTNPKAGEYLPAEAFARSIMARDESFRRNINFWREIPRRGKYLEVWNEIKAANVD</sequence>
<organism evidence="2">
    <name type="scientific">uncultured organism</name>
    <dbReference type="NCBI Taxonomy" id="155900"/>
    <lineage>
        <taxon>unclassified sequences</taxon>
        <taxon>environmental samples</taxon>
    </lineage>
</organism>
<name>A0A5B8RAT9_9ZZZZ</name>
<accession>A0A5B8RAT9</accession>
<proteinExistence type="predicted"/>
<dbReference type="AlphaFoldDB" id="A0A5B8RAT9"/>
<evidence type="ECO:0000313" key="2">
    <source>
        <dbReference type="EMBL" id="QEA06309.1"/>
    </source>
</evidence>
<dbReference type="Gene3D" id="3.40.190.10">
    <property type="entry name" value="Periplasmic binding protein-like II"/>
    <property type="match status" value="2"/>
</dbReference>
<dbReference type="Pfam" id="PF13416">
    <property type="entry name" value="SBP_bac_8"/>
    <property type="match status" value="1"/>
</dbReference>
<dbReference type="SUPFAM" id="SSF53850">
    <property type="entry name" value="Periplasmic binding protein-like II"/>
    <property type="match status" value="1"/>
</dbReference>
<evidence type="ECO:0000256" key="1">
    <source>
        <dbReference type="ARBA" id="ARBA00022729"/>
    </source>
</evidence>
<reference evidence="2" key="1">
    <citation type="submission" date="2019-06" db="EMBL/GenBank/DDBJ databases">
        <authorList>
            <person name="Murdoch R.W."/>
            <person name="Fathepure B."/>
        </authorList>
    </citation>
    <scope>NUCLEOTIDE SEQUENCE</scope>
</reference>
<dbReference type="PANTHER" id="PTHR30222:SF17">
    <property type="entry name" value="SPERMIDINE_PUTRESCINE-BINDING PERIPLASMIC PROTEIN"/>
    <property type="match status" value="1"/>
</dbReference>
<dbReference type="EMBL" id="MN079136">
    <property type="protein sequence ID" value="QEA06309.1"/>
    <property type="molecule type" value="Genomic_DNA"/>
</dbReference>
<dbReference type="InterPro" id="IPR006059">
    <property type="entry name" value="SBP"/>
</dbReference>
<protein>
    <submittedName>
        <fullName evidence="2">Putrescine-binding periplasmic protein</fullName>
    </submittedName>
</protein>
<keyword evidence="1" id="KW-0732">Signal</keyword>
<dbReference type="PANTHER" id="PTHR30222">
    <property type="entry name" value="SPERMIDINE/PUTRESCINE-BINDING PERIPLASMIC PROTEIN"/>
    <property type="match status" value="1"/>
</dbReference>
<gene>
    <name evidence="2" type="primary">potF</name>
    <name evidence="2" type="ORF">KBTEX_02641</name>
</gene>